<dbReference type="InterPro" id="IPR001806">
    <property type="entry name" value="Small_GTPase"/>
</dbReference>
<dbReference type="GO" id="GO:0003924">
    <property type="term" value="F:GTPase activity"/>
    <property type="evidence" value="ECO:0007669"/>
    <property type="project" value="InterPro"/>
</dbReference>
<evidence type="ECO:0000259" key="3">
    <source>
        <dbReference type="PROSITE" id="PS51705"/>
    </source>
</evidence>
<feature type="domain" description="Hflx-type G" evidence="3">
    <location>
        <begin position="1"/>
        <end position="71"/>
    </location>
</feature>
<dbReference type="Pfam" id="PF00071">
    <property type="entry name" value="Ras"/>
    <property type="match status" value="1"/>
</dbReference>
<dbReference type="PANTHER" id="PTHR45775:SF6">
    <property type="entry name" value="RAD, GEM_KIR FAMILY MEMBER 2, ISOFORM C"/>
    <property type="match status" value="1"/>
</dbReference>
<dbReference type="PRINTS" id="PR00449">
    <property type="entry name" value="RASTRNSFRMNG"/>
</dbReference>
<dbReference type="InterPro" id="IPR051641">
    <property type="entry name" value="RGK_GTP-binding_reg"/>
</dbReference>
<dbReference type="InterPro" id="IPR027417">
    <property type="entry name" value="P-loop_NTPase"/>
</dbReference>
<evidence type="ECO:0000256" key="1">
    <source>
        <dbReference type="ARBA" id="ARBA00008846"/>
    </source>
</evidence>
<keyword evidence="2" id="KW-0597">Phosphoprotein</keyword>
<dbReference type="AlphaFoldDB" id="A0A6B2LTE7"/>
<dbReference type="InterPro" id="IPR030394">
    <property type="entry name" value="G_HFLX_dom"/>
</dbReference>
<evidence type="ECO:0000313" key="4">
    <source>
        <dbReference type="EMBL" id="NDV40245.1"/>
    </source>
</evidence>
<dbReference type="PROSITE" id="PS51705">
    <property type="entry name" value="G_HFLX"/>
    <property type="match status" value="1"/>
</dbReference>
<dbReference type="Gene3D" id="3.40.50.300">
    <property type="entry name" value="P-loop containing nucleotide triphosphate hydrolases"/>
    <property type="match status" value="1"/>
</dbReference>
<dbReference type="PROSITE" id="PS51419">
    <property type="entry name" value="RAB"/>
    <property type="match status" value="1"/>
</dbReference>
<dbReference type="GO" id="GO:0005246">
    <property type="term" value="F:calcium channel regulator activity"/>
    <property type="evidence" value="ECO:0007669"/>
    <property type="project" value="TreeGrafter"/>
</dbReference>
<sequence length="87" mass="9356">MGVRNEGGCAHTPIIIAGNKIDLNDQRVILKESGEELANQLGCAFLETSAKTPTNVDELFETCGRMIIQHKYPTLPAKKKGGGCSLI</sequence>
<proteinExistence type="inferred from homology"/>
<reference evidence="4" key="1">
    <citation type="journal article" date="2020" name="J. Eukaryot. Microbiol.">
        <title>De novo Sequencing, Assembly and Annotation of the Transcriptome for the Free-Living Testate Amoeba Arcella intermedia.</title>
        <authorList>
            <person name="Ribeiro G.M."/>
            <person name="Porfirio-Sousa A.L."/>
            <person name="Maurer-Alcala X.X."/>
            <person name="Katz L.A."/>
            <person name="Lahr D.J.G."/>
        </authorList>
    </citation>
    <scope>NUCLEOTIDE SEQUENCE</scope>
</reference>
<dbReference type="SMART" id="SM00175">
    <property type="entry name" value="RAB"/>
    <property type="match status" value="1"/>
</dbReference>
<dbReference type="PROSITE" id="PS51421">
    <property type="entry name" value="RAS"/>
    <property type="match status" value="1"/>
</dbReference>
<dbReference type="SUPFAM" id="SSF52540">
    <property type="entry name" value="P-loop containing nucleoside triphosphate hydrolases"/>
    <property type="match status" value="1"/>
</dbReference>
<dbReference type="SMART" id="SM00173">
    <property type="entry name" value="RAS"/>
    <property type="match status" value="1"/>
</dbReference>
<evidence type="ECO:0000256" key="2">
    <source>
        <dbReference type="ARBA" id="ARBA00022553"/>
    </source>
</evidence>
<dbReference type="GO" id="GO:0005525">
    <property type="term" value="F:GTP binding"/>
    <property type="evidence" value="ECO:0007669"/>
    <property type="project" value="InterPro"/>
</dbReference>
<protein>
    <recommendedName>
        <fullName evidence="3">Hflx-type G domain-containing protein</fullName>
    </recommendedName>
</protein>
<accession>A0A6B2LTE7</accession>
<comment type="similarity">
    <text evidence="1">Belongs to the small GTPase superfamily. RGK family.</text>
</comment>
<organism evidence="4">
    <name type="scientific">Arcella intermedia</name>
    <dbReference type="NCBI Taxonomy" id="1963864"/>
    <lineage>
        <taxon>Eukaryota</taxon>
        <taxon>Amoebozoa</taxon>
        <taxon>Tubulinea</taxon>
        <taxon>Elardia</taxon>
        <taxon>Arcellinida</taxon>
        <taxon>Sphaerothecina</taxon>
        <taxon>Arcellidae</taxon>
        <taxon>Arcella</taxon>
    </lineage>
</organism>
<name>A0A6B2LTE7_9EUKA</name>
<dbReference type="GO" id="GO:0005886">
    <property type="term" value="C:plasma membrane"/>
    <property type="evidence" value="ECO:0007669"/>
    <property type="project" value="TreeGrafter"/>
</dbReference>
<dbReference type="PANTHER" id="PTHR45775">
    <property type="entry name" value="RAD, GEM/KIR FAMILY MEMBER 2, ISOFORM C"/>
    <property type="match status" value="1"/>
</dbReference>
<dbReference type="EMBL" id="GIBP01011276">
    <property type="protein sequence ID" value="NDV40245.1"/>
    <property type="molecule type" value="Transcribed_RNA"/>
</dbReference>